<evidence type="ECO:0000313" key="1">
    <source>
        <dbReference type="EMBL" id="OQB42032.1"/>
    </source>
</evidence>
<dbReference type="AlphaFoldDB" id="A0A1V5ZPX8"/>
<reference evidence="1" key="1">
    <citation type="submission" date="2017-02" db="EMBL/GenBank/DDBJ databases">
        <title>Delving into the versatile metabolic prowess of the omnipresent phylum Bacteroidetes.</title>
        <authorList>
            <person name="Nobu M.K."/>
            <person name="Mei R."/>
            <person name="Narihiro T."/>
            <person name="Kuroda K."/>
            <person name="Liu W.-T."/>
        </authorList>
    </citation>
    <scope>NUCLEOTIDE SEQUENCE</scope>
    <source>
        <strain evidence="1">ADurb.Bin160</strain>
    </source>
</reference>
<sequence>MPTYKNTSHSAITVNGILFKVGENVQTEMIISHPDLDIISPYPLFNPLTRFHTVFGDGTNEEVILIDTENTKKIKIFRLLAGNLFIFLENTSNHPPMVLFPGKTIEIEVNRNCSQLVLYFSVESSCLIEEISHFTKYHSDPSSSTNVQIDGGTLVLSPSENHIGEVGGKTTTGVFEFVRPDDTIDYDPNDIVSDDTTGITLMEFDIGRIDGSTGYITKALLLTDNPACFSSFAIWLFNSPDIMIQSDNDPLLLLHENREKIIGSIFIDELETGEAGSDSAWNFNADVRISFHCLSDSTKIYGLIQTLDGFTPIANQKFYVTLTAELN</sequence>
<comment type="caution">
    <text evidence="1">The sequence shown here is derived from an EMBL/GenBank/DDBJ whole genome shotgun (WGS) entry which is preliminary data.</text>
</comment>
<accession>A0A1V5ZPX8</accession>
<gene>
    <name evidence="1" type="ORF">BWY04_00518</name>
</gene>
<proteinExistence type="predicted"/>
<dbReference type="Proteomes" id="UP000485621">
    <property type="component" value="Unassembled WGS sequence"/>
</dbReference>
<organism evidence="1">
    <name type="scientific">candidate division CPR1 bacterium ADurb.Bin160</name>
    <dbReference type="NCBI Taxonomy" id="1852826"/>
    <lineage>
        <taxon>Bacteria</taxon>
        <taxon>candidate division CPR1</taxon>
    </lineage>
</organism>
<protein>
    <submittedName>
        <fullName evidence="1">Uncharacterized protein</fullName>
    </submittedName>
</protein>
<dbReference type="EMBL" id="MWDB01000007">
    <property type="protein sequence ID" value="OQB42032.1"/>
    <property type="molecule type" value="Genomic_DNA"/>
</dbReference>
<name>A0A1V5ZPX8_9BACT</name>